<dbReference type="GO" id="GO:0004176">
    <property type="term" value="F:ATP-dependent peptidase activity"/>
    <property type="evidence" value="ECO:0007669"/>
    <property type="project" value="TreeGrafter"/>
</dbReference>
<keyword evidence="8" id="KW-1185">Reference proteome</keyword>
<dbReference type="Proteomes" id="UP000095751">
    <property type="component" value="Unassembled WGS sequence"/>
</dbReference>
<dbReference type="OrthoDB" id="1413014at2759"/>
<keyword evidence="4" id="KW-0482">Metalloprotease</keyword>
<evidence type="ECO:0000256" key="5">
    <source>
        <dbReference type="RuleBase" id="RU003651"/>
    </source>
</evidence>
<protein>
    <submittedName>
        <fullName evidence="7">AAA ATPase</fullName>
    </submittedName>
</protein>
<dbReference type="GO" id="GO:0046872">
    <property type="term" value="F:metal ion binding"/>
    <property type="evidence" value="ECO:0007669"/>
    <property type="project" value="UniProtKB-KW"/>
</dbReference>
<dbReference type="InterPro" id="IPR003960">
    <property type="entry name" value="ATPase_AAA_CS"/>
</dbReference>
<dbReference type="InterPro" id="IPR041569">
    <property type="entry name" value="AAA_lid_3"/>
</dbReference>
<evidence type="ECO:0000256" key="4">
    <source>
        <dbReference type="ARBA" id="ARBA00023049"/>
    </source>
</evidence>
<keyword evidence="4" id="KW-0645">Protease</keyword>
<dbReference type="KEGG" id="fcy:FRACYDRAFT_141423"/>
<name>A0A1E7FWY8_9STRA</name>
<dbReference type="AlphaFoldDB" id="A0A1E7FWY8"/>
<dbReference type="PANTHER" id="PTHR23076:SF97">
    <property type="entry name" value="ATP-DEPENDENT ZINC METALLOPROTEASE YME1L1"/>
    <property type="match status" value="1"/>
</dbReference>
<dbReference type="SMART" id="SM00382">
    <property type="entry name" value="AAA"/>
    <property type="match status" value="1"/>
</dbReference>
<comment type="cofactor">
    <cofactor evidence="1">
        <name>Zn(2+)</name>
        <dbReference type="ChEBI" id="CHEBI:29105"/>
    </cofactor>
</comment>
<dbReference type="Gene3D" id="1.10.8.60">
    <property type="match status" value="1"/>
</dbReference>
<gene>
    <name evidence="7" type="ORF">FRACYDRAFT_141423</name>
</gene>
<evidence type="ECO:0000313" key="8">
    <source>
        <dbReference type="Proteomes" id="UP000095751"/>
    </source>
</evidence>
<keyword evidence="4" id="KW-0378">Hydrolase</keyword>
<comment type="similarity">
    <text evidence="5">Belongs to the AAA ATPase family.</text>
</comment>
<dbReference type="GO" id="GO:0008237">
    <property type="term" value="F:metallopeptidase activity"/>
    <property type="evidence" value="ECO:0007669"/>
    <property type="project" value="UniProtKB-KW"/>
</dbReference>
<evidence type="ECO:0000256" key="3">
    <source>
        <dbReference type="ARBA" id="ARBA00022833"/>
    </source>
</evidence>
<evidence type="ECO:0000256" key="1">
    <source>
        <dbReference type="ARBA" id="ARBA00001947"/>
    </source>
</evidence>
<keyword evidence="3" id="KW-0862">Zinc</keyword>
<keyword evidence="5" id="KW-0067">ATP-binding</keyword>
<dbReference type="InterPro" id="IPR003959">
    <property type="entry name" value="ATPase_AAA_core"/>
</dbReference>
<feature type="non-terminal residue" evidence="7">
    <location>
        <position position="1"/>
    </location>
</feature>
<evidence type="ECO:0000259" key="6">
    <source>
        <dbReference type="SMART" id="SM00382"/>
    </source>
</evidence>
<dbReference type="InParanoid" id="A0A1E7FWY8"/>
<evidence type="ECO:0000313" key="7">
    <source>
        <dbReference type="EMBL" id="OEU22668.1"/>
    </source>
</evidence>
<dbReference type="PANTHER" id="PTHR23076">
    <property type="entry name" value="METALLOPROTEASE M41 FTSH"/>
    <property type="match status" value="1"/>
</dbReference>
<keyword evidence="2" id="KW-0479">Metal-binding</keyword>
<keyword evidence="5" id="KW-0547">Nucleotide-binding</keyword>
<dbReference type="PROSITE" id="PS00674">
    <property type="entry name" value="AAA"/>
    <property type="match status" value="1"/>
</dbReference>
<dbReference type="Gene3D" id="3.40.50.300">
    <property type="entry name" value="P-loop containing nucleotide triphosphate hydrolases"/>
    <property type="match status" value="1"/>
</dbReference>
<dbReference type="SUPFAM" id="SSF52540">
    <property type="entry name" value="P-loop containing nucleoside triphosphate hydrolases"/>
    <property type="match status" value="1"/>
</dbReference>
<dbReference type="GO" id="GO:0005886">
    <property type="term" value="C:plasma membrane"/>
    <property type="evidence" value="ECO:0007669"/>
    <property type="project" value="TreeGrafter"/>
</dbReference>
<dbReference type="GO" id="GO:0006508">
    <property type="term" value="P:proteolysis"/>
    <property type="evidence" value="ECO:0007669"/>
    <property type="project" value="TreeGrafter"/>
</dbReference>
<dbReference type="GO" id="GO:0030163">
    <property type="term" value="P:protein catabolic process"/>
    <property type="evidence" value="ECO:0007669"/>
    <property type="project" value="TreeGrafter"/>
</dbReference>
<dbReference type="Pfam" id="PF00004">
    <property type="entry name" value="AAA"/>
    <property type="match status" value="2"/>
</dbReference>
<feature type="non-terminal residue" evidence="7">
    <location>
        <position position="291"/>
    </location>
</feature>
<dbReference type="GO" id="GO:0016887">
    <property type="term" value="F:ATP hydrolysis activity"/>
    <property type="evidence" value="ECO:0007669"/>
    <property type="project" value="InterPro"/>
</dbReference>
<dbReference type="InterPro" id="IPR003593">
    <property type="entry name" value="AAA+_ATPase"/>
</dbReference>
<reference evidence="7 8" key="1">
    <citation type="submission" date="2016-09" db="EMBL/GenBank/DDBJ databases">
        <title>Extensive genetic diversity and differential bi-allelic expression allows diatom success in the polar Southern Ocean.</title>
        <authorList>
            <consortium name="DOE Joint Genome Institute"/>
            <person name="Mock T."/>
            <person name="Otillar R.P."/>
            <person name="Strauss J."/>
            <person name="Dupont C."/>
            <person name="Frickenhaus S."/>
            <person name="Maumus F."/>
            <person name="Mcmullan M."/>
            <person name="Sanges R."/>
            <person name="Schmutz J."/>
            <person name="Toseland A."/>
            <person name="Valas R."/>
            <person name="Veluchamy A."/>
            <person name="Ward B.J."/>
            <person name="Allen A."/>
            <person name="Barry K."/>
            <person name="Falciatore A."/>
            <person name="Ferrante M."/>
            <person name="Fortunato A.E."/>
            <person name="Gloeckner G."/>
            <person name="Gruber A."/>
            <person name="Hipkin R."/>
            <person name="Janech M."/>
            <person name="Kroth P."/>
            <person name="Leese F."/>
            <person name="Lindquist E."/>
            <person name="Lyon B.R."/>
            <person name="Martin J."/>
            <person name="Mayer C."/>
            <person name="Parker M."/>
            <person name="Quesneville H."/>
            <person name="Raymond J."/>
            <person name="Uhlig C."/>
            <person name="Valentin K.U."/>
            <person name="Worden A.Z."/>
            <person name="Armbrust E.V."/>
            <person name="Bowler C."/>
            <person name="Green B."/>
            <person name="Moulton V."/>
            <person name="Van Oosterhout C."/>
            <person name="Grigoriev I."/>
        </authorList>
    </citation>
    <scope>NUCLEOTIDE SEQUENCE [LARGE SCALE GENOMIC DNA]</scope>
    <source>
        <strain evidence="7 8">CCMP1102</strain>
    </source>
</reference>
<accession>A0A1E7FWY8</accession>
<organism evidence="7 8">
    <name type="scientific">Fragilariopsis cylindrus CCMP1102</name>
    <dbReference type="NCBI Taxonomy" id="635003"/>
    <lineage>
        <taxon>Eukaryota</taxon>
        <taxon>Sar</taxon>
        <taxon>Stramenopiles</taxon>
        <taxon>Ochrophyta</taxon>
        <taxon>Bacillariophyta</taxon>
        <taxon>Bacillariophyceae</taxon>
        <taxon>Bacillariophycidae</taxon>
        <taxon>Bacillariales</taxon>
        <taxon>Bacillariaceae</taxon>
        <taxon>Fragilariopsis</taxon>
    </lineage>
</organism>
<sequence length="291" mass="32285">SFSDVAGLDNILPEVREIVSYLQNPSGYHSLGAMPPRGILLHGEPGTGKTLLAKAVAGEAECDAFCVCSGSDFCEMYVGRGAARVRKLFKEARKVALKNYDRKQRLKQGRWLPSWGLTAKHVDTGKKEEKKDNSCLRPATAIIFIDELDALAKSRSYDGITSSNDERDQTLNQLLTEMDGFHTNKNDVPVTVIVIAATNIPNVLDPAILRRFDRQIHVPFPDNRGRMEILKVHAAKTRCRFSTICWDYLAEQTPNFSGSDLKQVVNDAALLAVRGGSKHIEQGHLLQAIQR</sequence>
<dbReference type="EMBL" id="KV784353">
    <property type="protein sequence ID" value="OEU22668.1"/>
    <property type="molecule type" value="Genomic_DNA"/>
</dbReference>
<feature type="domain" description="AAA+ ATPase" evidence="6">
    <location>
        <begin position="35"/>
        <end position="222"/>
    </location>
</feature>
<proteinExistence type="inferred from homology"/>
<dbReference type="GO" id="GO:0005524">
    <property type="term" value="F:ATP binding"/>
    <property type="evidence" value="ECO:0007669"/>
    <property type="project" value="UniProtKB-KW"/>
</dbReference>
<dbReference type="Pfam" id="PF17862">
    <property type="entry name" value="AAA_lid_3"/>
    <property type="match status" value="1"/>
</dbReference>
<dbReference type="InterPro" id="IPR027417">
    <property type="entry name" value="P-loop_NTPase"/>
</dbReference>
<evidence type="ECO:0000256" key="2">
    <source>
        <dbReference type="ARBA" id="ARBA00022723"/>
    </source>
</evidence>